<protein>
    <submittedName>
        <fullName evidence="1">Uncharacterized protein</fullName>
    </submittedName>
</protein>
<dbReference type="Proteomes" id="UP001233999">
    <property type="component" value="Unassembled WGS sequence"/>
</dbReference>
<sequence>GPDHAKLSDAFGIFVRSLGLQTEFSVTKIKNNIASHLKIPAPDAKLTSWKTTLGSL</sequence>
<gene>
    <name evidence="1" type="ORF">L9F63_016522</name>
</gene>
<organism evidence="1 2">
    <name type="scientific">Diploptera punctata</name>
    <name type="common">Pacific beetle cockroach</name>
    <dbReference type="NCBI Taxonomy" id="6984"/>
    <lineage>
        <taxon>Eukaryota</taxon>
        <taxon>Metazoa</taxon>
        <taxon>Ecdysozoa</taxon>
        <taxon>Arthropoda</taxon>
        <taxon>Hexapoda</taxon>
        <taxon>Insecta</taxon>
        <taxon>Pterygota</taxon>
        <taxon>Neoptera</taxon>
        <taxon>Polyneoptera</taxon>
        <taxon>Dictyoptera</taxon>
        <taxon>Blattodea</taxon>
        <taxon>Blaberoidea</taxon>
        <taxon>Blaberidae</taxon>
        <taxon>Diplopterinae</taxon>
        <taxon>Diploptera</taxon>
    </lineage>
</organism>
<feature type="non-terminal residue" evidence="1">
    <location>
        <position position="1"/>
    </location>
</feature>
<keyword evidence="2" id="KW-1185">Reference proteome</keyword>
<dbReference type="AlphaFoldDB" id="A0AAD8A0M9"/>
<evidence type="ECO:0000313" key="1">
    <source>
        <dbReference type="EMBL" id="KAJ9590435.1"/>
    </source>
</evidence>
<accession>A0AAD8A0M9</accession>
<name>A0AAD8A0M9_DIPPU</name>
<reference evidence="1" key="1">
    <citation type="journal article" date="2023" name="IScience">
        <title>Live-bearing cockroach genome reveals convergent evolutionary mechanisms linked to viviparity in insects and beyond.</title>
        <authorList>
            <person name="Fouks B."/>
            <person name="Harrison M.C."/>
            <person name="Mikhailova A.A."/>
            <person name="Marchal E."/>
            <person name="English S."/>
            <person name="Carruthers M."/>
            <person name="Jennings E.C."/>
            <person name="Chiamaka E.L."/>
            <person name="Frigard R.A."/>
            <person name="Pippel M."/>
            <person name="Attardo G.M."/>
            <person name="Benoit J.B."/>
            <person name="Bornberg-Bauer E."/>
            <person name="Tobe S.S."/>
        </authorList>
    </citation>
    <scope>NUCLEOTIDE SEQUENCE</scope>
    <source>
        <strain evidence="1">Stay&amp;Tobe</strain>
    </source>
</reference>
<evidence type="ECO:0000313" key="2">
    <source>
        <dbReference type="Proteomes" id="UP001233999"/>
    </source>
</evidence>
<reference evidence="1" key="2">
    <citation type="submission" date="2023-05" db="EMBL/GenBank/DDBJ databases">
        <authorList>
            <person name="Fouks B."/>
        </authorList>
    </citation>
    <scope>NUCLEOTIDE SEQUENCE</scope>
    <source>
        <strain evidence="1">Stay&amp;Tobe</strain>
        <tissue evidence="1">Testes</tissue>
    </source>
</reference>
<comment type="caution">
    <text evidence="1">The sequence shown here is derived from an EMBL/GenBank/DDBJ whole genome shotgun (WGS) entry which is preliminary data.</text>
</comment>
<proteinExistence type="predicted"/>
<dbReference type="EMBL" id="JASPKZ010004216">
    <property type="protein sequence ID" value="KAJ9590435.1"/>
    <property type="molecule type" value="Genomic_DNA"/>
</dbReference>
<feature type="non-terminal residue" evidence="1">
    <location>
        <position position="56"/>
    </location>
</feature>